<sequence>METGLGLFAATSIIKGQFVCEYAGELISDREASKRWQQQIEAIVGTSDEREGGEGAIDEPSVERPKSEELESDPQAKVATVSGSTFGTSAPKGTGDNYILTLKEYTSDGDHLRTNIDPRSTGNLA</sequence>
<reference evidence="1 2" key="1">
    <citation type="journal article" date="2018" name="Mol. Biol. Evol.">
        <title>Broad Genomic Sampling Reveals a Smut Pathogenic Ancestry of the Fungal Clade Ustilaginomycotina.</title>
        <authorList>
            <person name="Kijpornyongpan T."/>
            <person name="Mondo S.J."/>
            <person name="Barry K."/>
            <person name="Sandor L."/>
            <person name="Lee J."/>
            <person name="Lipzen A."/>
            <person name="Pangilinan J."/>
            <person name="LaButti K."/>
            <person name="Hainaut M."/>
            <person name="Henrissat B."/>
            <person name="Grigoriev I.V."/>
            <person name="Spatafora J.W."/>
            <person name="Aime M.C."/>
        </authorList>
    </citation>
    <scope>NUCLEOTIDE SEQUENCE [LARGE SCALE GENOMIC DNA]</scope>
    <source>
        <strain evidence="1 2">SA 807</strain>
    </source>
</reference>
<keyword evidence="2" id="KW-1185">Reference proteome</keyword>
<organism evidence="1 2">
    <name type="scientific">Violaceomyces palustris</name>
    <dbReference type="NCBI Taxonomy" id="1673888"/>
    <lineage>
        <taxon>Eukaryota</taxon>
        <taxon>Fungi</taxon>
        <taxon>Dikarya</taxon>
        <taxon>Basidiomycota</taxon>
        <taxon>Ustilaginomycotina</taxon>
        <taxon>Ustilaginomycetes</taxon>
        <taxon>Violaceomycetales</taxon>
        <taxon>Violaceomycetaceae</taxon>
        <taxon>Violaceomyces</taxon>
    </lineage>
</organism>
<proteinExistence type="predicted"/>
<protein>
    <submittedName>
        <fullName evidence="1">Uncharacterized protein</fullName>
    </submittedName>
</protein>
<accession>A0ACD0NQL2</accession>
<evidence type="ECO:0000313" key="2">
    <source>
        <dbReference type="Proteomes" id="UP000245626"/>
    </source>
</evidence>
<evidence type="ECO:0000313" key="1">
    <source>
        <dbReference type="EMBL" id="PWN48039.1"/>
    </source>
</evidence>
<dbReference type="EMBL" id="KZ820281">
    <property type="protein sequence ID" value="PWN48039.1"/>
    <property type="molecule type" value="Genomic_DNA"/>
</dbReference>
<dbReference type="Proteomes" id="UP000245626">
    <property type="component" value="Unassembled WGS sequence"/>
</dbReference>
<gene>
    <name evidence="1" type="ORF">IE53DRAFT_320128</name>
</gene>
<name>A0ACD0NQL2_9BASI</name>